<sequence>MSEVTYHVLWARFKRQDMYLLWIAGLEKEYFWTFDNQRVPAFRSRDKIIALAREQGLPLKTEQPQLHDLDSVAAWMDNPEKMPPANSLIVWNAFSDLGQSIGKPFDGDTKAPVRNRVFELLYATDGIWQRLGYRSIPAVWPRQERKVLRRILLQGFRLWRKHVYWAD</sequence>
<protein>
    <submittedName>
        <fullName evidence="1">Uncharacterized protein</fullName>
    </submittedName>
</protein>
<reference evidence="1 2" key="1">
    <citation type="submission" date="2020-11" db="EMBL/GenBank/DDBJ databases">
        <authorList>
            <person name="Kim M.K."/>
        </authorList>
    </citation>
    <scope>NUCLEOTIDE SEQUENCE [LARGE SCALE GENOMIC DNA]</scope>
    <source>
        <strain evidence="1 2">BT662</strain>
    </source>
</reference>
<keyword evidence="2" id="KW-1185">Reference proteome</keyword>
<dbReference type="EMBL" id="JADQDM010000002">
    <property type="protein sequence ID" value="MBF9220991.1"/>
    <property type="molecule type" value="Genomic_DNA"/>
</dbReference>
<dbReference type="RefSeq" id="WP_196292412.1">
    <property type="nucleotide sequence ID" value="NZ_JADQDM010000002.1"/>
</dbReference>
<accession>A0ABS0I215</accession>
<name>A0ABS0I215_9BACT</name>
<evidence type="ECO:0000313" key="2">
    <source>
        <dbReference type="Proteomes" id="UP000618931"/>
    </source>
</evidence>
<organism evidence="1 2">
    <name type="scientific">Hymenobacter ruricola</name>
    <dbReference type="NCBI Taxonomy" id="2791023"/>
    <lineage>
        <taxon>Bacteria</taxon>
        <taxon>Pseudomonadati</taxon>
        <taxon>Bacteroidota</taxon>
        <taxon>Cytophagia</taxon>
        <taxon>Cytophagales</taxon>
        <taxon>Hymenobacteraceae</taxon>
        <taxon>Hymenobacter</taxon>
    </lineage>
</organism>
<evidence type="ECO:0000313" key="1">
    <source>
        <dbReference type="EMBL" id="MBF9220991.1"/>
    </source>
</evidence>
<proteinExistence type="predicted"/>
<gene>
    <name evidence="1" type="ORF">I2H31_07745</name>
</gene>
<dbReference type="Proteomes" id="UP000618931">
    <property type="component" value="Unassembled WGS sequence"/>
</dbReference>
<comment type="caution">
    <text evidence="1">The sequence shown here is derived from an EMBL/GenBank/DDBJ whole genome shotgun (WGS) entry which is preliminary data.</text>
</comment>